<accession>A0AAD8IJ03</accession>
<gene>
    <name evidence="2" type="ORF">POM88_022525</name>
</gene>
<proteinExistence type="predicted"/>
<dbReference type="InterPro" id="IPR050796">
    <property type="entry name" value="SCF_F-box_component"/>
</dbReference>
<dbReference type="AlphaFoldDB" id="A0AAD8IJ03"/>
<dbReference type="CDD" id="cd22157">
    <property type="entry name" value="F-box_AtFBW1-like"/>
    <property type="match status" value="1"/>
</dbReference>
<feature type="domain" description="F-box" evidence="1">
    <location>
        <begin position="1"/>
        <end position="46"/>
    </location>
</feature>
<sequence length="200" mass="22604">MSSTGVLPVDLLEEIFTRLPVKSLITLTIICKSWLALITSQSFAKIHLSRYYLNPNTHLLLLHMPCRETIAIAKLNFLEIPRIVVSPIPISETLPAEALSNSLTPICCARNVQAYQEMKNSLLRLVDSNVGRQLLLDKKTKSSLYTHDKNFKNRWDKAEYVSREHHGLRGIPKASEGELVVAWVAFMVGEALRGWVPIEE</sequence>
<organism evidence="2 3">
    <name type="scientific">Heracleum sosnowskyi</name>
    <dbReference type="NCBI Taxonomy" id="360622"/>
    <lineage>
        <taxon>Eukaryota</taxon>
        <taxon>Viridiplantae</taxon>
        <taxon>Streptophyta</taxon>
        <taxon>Embryophyta</taxon>
        <taxon>Tracheophyta</taxon>
        <taxon>Spermatophyta</taxon>
        <taxon>Magnoliopsida</taxon>
        <taxon>eudicotyledons</taxon>
        <taxon>Gunneridae</taxon>
        <taxon>Pentapetalae</taxon>
        <taxon>asterids</taxon>
        <taxon>campanulids</taxon>
        <taxon>Apiales</taxon>
        <taxon>Apiaceae</taxon>
        <taxon>Apioideae</taxon>
        <taxon>apioid superclade</taxon>
        <taxon>Tordylieae</taxon>
        <taxon>Tordyliinae</taxon>
        <taxon>Heracleum</taxon>
    </lineage>
</organism>
<name>A0AAD8IJ03_9APIA</name>
<dbReference type="SMART" id="SM00256">
    <property type="entry name" value="FBOX"/>
    <property type="match status" value="1"/>
</dbReference>
<evidence type="ECO:0000259" key="1">
    <source>
        <dbReference type="PROSITE" id="PS50181"/>
    </source>
</evidence>
<dbReference type="Proteomes" id="UP001237642">
    <property type="component" value="Unassembled WGS sequence"/>
</dbReference>
<dbReference type="SUPFAM" id="SSF81383">
    <property type="entry name" value="F-box domain"/>
    <property type="match status" value="1"/>
</dbReference>
<dbReference type="Pfam" id="PF00646">
    <property type="entry name" value="F-box"/>
    <property type="match status" value="1"/>
</dbReference>
<comment type="caution">
    <text evidence="2">The sequence shown here is derived from an EMBL/GenBank/DDBJ whole genome shotgun (WGS) entry which is preliminary data.</text>
</comment>
<evidence type="ECO:0000313" key="3">
    <source>
        <dbReference type="Proteomes" id="UP001237642"/>
    </source>
</evidence>
<dbReference type="Gene3D" id="1.20.1280.50">
    <property type="match status" value="1"/>
</dbReference>
<evidence type="ECO:0000313" key="2">
    <source>
        <dbReference type="EMBL" id="KAK1384790.1"/>
    </source>
</evidence>
<reference evidence="2" key="1">
    <citation type="submission" date="2023-02" db="EMBL/GenBank/DDBJ databases">
        <title>Genome of toxic invasive species Heracleum sosnowskyi carries increased number of genes despite the absence of recent whole-genome duplications.</title>
        <authorList>
            <person name="Schelkunov M."/>
            <person name="Shtratnikova V."/>
            <person name="Makarenko M."/>
            <person name="Klepikova A."/>
            <person name="Omelchenko D."/>
            <person name="Novikova G."/>
            <person name="Obukhova E."/>
            <person name="Bogdanov V."/>
            <person name="Penin A."/>
            <person name="Logacheva M."/>
        </authorList>
    </citation>
    <scope>NUCLEOTIDE SEQUENCE</scope>
    <source>
        <strain evidence="2">Hsosn_3</strain>
        <tissue evidence="2">Leaf</tissue>
    </source>
</reference>
<keyword evidence="3" id="KW-1185">Reference proteome</keyword>
<dbReference type="PANTHER" id="PTHR31672:SF13">
    <property type="entry name" value="F-BOX PROTEIN CPR30-LIKE"/>
    <property type="match status" value="1"/>
</dbReference>
<reference evidence="2" key="2">
    <citation type="submission" date="2023-05" db="EMBL/GenBank/DDBJ databases">
        <authorList>
            <person name="Schelkunov M.I."/>
        </authorList>
    </citation>
    <scope>NUCLEOTIDE SEQUENCE</scope>
    <source>
        <strain evidence="2">Hsosn_3</strain>
        <tissue evidence="2">Leaf</tissue>
    </source>
</reference>
<dbReference type="PROSITE" id="PS50181">
    <property type="entry name" value="FBOX"/>
    <property type="match status" value="1"/>
</dbReference>
<dbReference type="InterPro" id="IPR001810">
    <property type="entry name" value="F-box_dom"/>
</dbReference>
<dbReference type="EMBL" id="JAUIZM010000005">
    <property type="protein sequence ID" value="KAK1384790.1"/>
    <property type="molecule type" value="Genomic_DNA"/>
</dbReference>
<protein>
    <recommendedName>
        <fullName evidence="1">F-box domain-containing protein</fullName>
    </recommendedName>
</protein>
<dbReference type="PANTHER" id="PTHR31672">
    <property type="entry name" value="BNACNNG10540D PROTEIN"/>
    <property type="match status" value="1"/>
</dbReference>
<dbReference type="InterPro" id="IPR036047">
    <property type="entry name" value="F-box-like_dom_sf"/>
</dbReference>